<dbReference type="RefSeq" id="WP_012875886.1">
    <property type="nucleotide sequence ID" value="NC_013526.1"/>
</dbReference>
<dbReference type="InterPro" id="IPR005537">
    <property type="entry name" value="RAMP_III_fam"/>
</dbReference>
<dbReference type="PANTHER" id="PTHR36700:SF1">
    <property type="entry name" value="CRISPR SYSTEM CMR SUBUNIT CMR4"/>
    <property type="match status" value="1"/>
</dbReference>
<proteinExistence type="predicted"/>
<dbReference type="Pfam" id="PF03787">
    <property type="entry name" value="RAMPs"/>
    <property type="match status" value="1"/>
</dbReference>
<dbReference type="NCBIfam" id="TIGR02580">
    <property type="entry name" value="cas_RAMP_Cmr4"/>
    <property type="match status" value="1"/>
</dbReference>
<dbReference type="eggNOG" id="COG1336">
    <property type="taxonomic scope" value="Bacteria"/>
</dbReference>
<evidence type="ECO:0000259" key="2">
    <source>
        <dbReference type="Pfam" id="PF03787"/>
    </source>
</evidence>
<keyword evidence="4" id="KW-1185">Reference proteome</keyword>
<dbReference type="KEGG" id="ttr:Tter_1949"/>
<dbReference type="Proteomes" id="UP000000323">
    <property type="component" value="Chromosome 2"/>
</dbReference>
<evidence type="ECO:0000313" key="3">
    <source>
        <dbReference type="EMBL" id="ACZ42855.1"/>
    </source>
</evidence>
<dbReference type="InterPro" id="IPR013410">
    <property type="entry name" value="CRISPR-assoc_RAMP_Cmr4"/>
</dbReference>
<dbReference type="GO" id="GO:0051607">
    <property type="term" value="P:defense response to virus"/>
    <property type="evidence" value="ECO:0007669"/>
    <property type="project" value="UniProtKB-KW"/>
</dbReference>
<reference evidence="4" key="1">
    <citation type="journal article" date="2010" name="Stand. Genomic Sci.">
        <title>Complete genome sequence of 'Thermobaculum terrenum' type strain (YNP1).</title>
        <authorList>
            <person name="Kiss H."/>
            <person name="Cleland D."/>
            <person name="Lapidus A."/>
            <person name="Lucas S."/>
            <person name="Glavina Del Rio T."/>
            <person name="Nolan M."/>
            <person name="Tice H."/>
            <person name="Han C."/>
            <person name="Goodwin L."/>
            <person name="Pitluck S."/>
            <person name="Liolios K."/>
            <person name="Ivanova N."/>
            <person name="Mavromatis K."/>
            <person name="Ovchinnikova G."/>
            <person name="Pati A."/>
            <person name="Chen A."/>
            <person name="Palaniappan K."/>
            <person name="Land M."/>
            <person name="Hauser L."/>
            <person name="Chang Y."/>
            <person name="Jeffries C."/>
            <person name="Lu M."/>
            <person name="Brettin T."/>
            <person name="Detter J."/>
            <person name="Goker M."/>
            <person name="Tindall B."/>
            <person name="Beck B."/>
            <person name="McDermott T."/>
            <person name="Woyke T."/>
            <person name="Bristow J."/>
            <person name="Eisen J."/>
            <person name="Markowitz V."/>
            <person name="Hugenholtz P."/>
            <person name="Kyrpides N."/>
            <person name="Klenk H."/>
            <person name="Cheng J."/>
        </authorList>
    </citation>
    <scope>NUCLEOTIDE SEQUENCE [LARGE SCALE GENOMIC DNA]</scope>
    <source>
        <strain evidence="4">ATCC BAA-798 / YNP1</strain>
    </source>
</reference>
<dbReference type="EMBL" id="CP001826">
    <property type="protein sequence ID" value="ACZ42855.1"/>
    <property type="molecule type" value="Genomic_DNA"/>
</dbReference>
<protein>
    <submittedName>
        <fullName evidence="3">CRISPR-associated RAMP protein, Cmr4 family</fullName>
    </submittedName>
</protein>
<organism evidence="3 4">
    <name type="scientific">Thermobaculum terrenum (strain ATCC BAA-798 / CCMEE 7001 / YNP1)</name>
    <dbReference type="NCBI Taxonomy" id="525904"/>
    <lineage>
        <taxon>Bacteria</taxon>
        <taxon>Bacillati</taxon>
        <taxon>Chloroflexota</taxon>
        <taxon>Chloroflexia</taxon>
        <taxon>Candidatus Thermobaculales</taxon>
        <taxon>Candidatus Thermobaculaceae</taxon>
        <taxon>Thermobaculum</taxon>
    </lineage>
</organism>
<feature type="domain" description="CRISPR type III-associated protein" evidence="2">
    <location>
        <begin position="7"/>
        <end position="287"/>
    </location>
</feature>
<dbReference type="PANTHER" id="PTHR36700">
    <property type="entry name" value="CRISPR SYSTEM CMR SUBUNIT CMR4"/>
    <property type="match status" value="1"/>
</dbReference>
<dbReference type="AlphaFoldDB" id="D1CGI4"/>
<dbReference type="OrthoDB" id="9789361at2"/>
<keyword evidence="1" id="KW-0051">Antiviral defense</keyword>
<accession>D1CGI4</accession>
<evidence type="ECO:0000313" key="4">
    <source>
        <dbReference type="Proteomes" id="UP000000323"/>
    </source>
</evidence>
<evidence type="ECO:0000256" key="1">
    <source>
        <dbReference type="ARBA" id="ARBA00023118"/>
    </source>
</evidence>
<gene>
    <name evidence="3" type="ordered locus">Tter_1949</name>
</gene>
<name>D1CGI4_THET1</name>
<dbReference type="HOGENOM" id="CLU_047795_0_0_0"/>
<dbReference type="STRING" id="525904.Tter_1949"/>
<sequence length="298" mass="32556">MEKAIVTFYTVTAMHAGSGSTIGAIDLPIQREVHTNFPVIPGSSLKGALRQTATDKWGKNGKLTTVFGPETSEGDKHGGSVLVGEAKLLALPVRSIQSVFFWVTCPMILQRLVRDLKQLGIKDLHVPTVTDDNTALIPEDLDELRNSGGRLVLEDLDFATEKCDDLKALITLVAKNLVPENIGQHFMDKLQKHLVVVSDENMAYLSVNGTQVASRIVLDDATKTSKNLWQEETLPSETILWSFVIAREPRANGLDSAKEVMDAMREILGNDEPVQIGGNETVGNGWCFTKLYTGGNAQ</sequence>